<reference evidence="1 2" key="1">
    <citation type="submission" date="2016-10" db="EMBL/GenBank/DDBJ databases">
        <title>Comparative genome analysis of multiple Pseudomonas spp. focuses on biocontrol and plant growth promoting traits.</title>
        <authorList>
            <person name="Tao X.-Y."/>
            <person name="Taylor C.G."/>
        </authorList>
    </citation>
    <scope>NUCLEOTIDE SEQUENCE [LARGE SCALE GENOMIC DNA]</scope>
    <source>
        <strain evidence="1 2">36C8</strain>
    </source>
</reference>
<comment type="caution">
    <text evidence="1">The sequence shown here is derived from an EMBL/GenBank/DDBJ whole genome shotgun (WGS) entry which is preliminary data.</text>
</comment>
<accession>A0A423EVB0</accession>
<dbReference type="EMBL" id="MOAZ01000021">
    <property type="protein sequence ID" value="ROM43519.1"/>
    <property type="molecule type" value="Genomic_DNA"/>
</dbReference>
<dbReference type="AlphaFoldDB" id="A0A423EVB0"/>
<dbReference type="Proteomes" id="UP000283389">
    <property type="component" value="Unassembled WGS sequence"/>
</dbReference>
<evidence type="ECO:0000313" key="2">
    <source>
        <dbReference type="Proteomes" id="UP000283389"/>
    </source>
</evidence>
<evidence type="ECO:0000313" key="1">
    <source>
        <dbReference type="EMBL" id="ROM43519.1"/>
    </source>
</evidence>
<sequence>MAHRLAHFKASNDLSDEEVAQVERDIFIGFYSVRKLLEAPAKITDKTRSLSIPLRKHSNLKRVTWRNNHRLEELYDLSKGGHEVRDVLFVCGRIIHSFVFAPCQSEDGGLYGAFFSSDLDKDKHLYFISIDEVISLFREVGNDDPCDIKWSRDTNTGEETLIVK</sequence>
<gene>
    <name evidence="1" type="ORF">BK649_30135</name>
</gene>
<protein>
    <submittedName>
        <fullName evidence="1">Uncharacterized protein</fullName>
    </submittedName>
</protein>
<organism evidence="1 2">
    <name type="scientific">Pseudomonas canadensis</name>
    <dbReference type="NCBI Taxonomy" id="915099"/>
    <lineage>
        <taxon>Bacteria</taxon>
        <taxon>Pseudomonadati</taxon>
        <taxon>Pseudomonadota</taxon>
        <taxon>Gammaproteobacteria</taxon>
        <taxon>Pseudomonadales</taxon>
        <taxon>Pseudomonadaceae</taxon>
        <taxon>Pseudomonas</taxon>
    </lineage>
</organism>
<proteinExistence type="predicted"/>
<name>A0A423EVB0_9PSED</name>